<reference evidence="6 7" key="1">
    <citation type="submission" date="2020-08" db="EMBL/GenBank/DDBJ databases">
        <title>Sequencing the genomes of 1000 actinobacteria strains.</title>
        <authorList>
            <person name="Klenk H.-P."/>
        </authorList>
    </citation>
    <scope>NUCLEOTIDE SEQUENCE [LARGE SCALE GENOMIC DNA]</scope>
    <source>
        <strain evidence="6 7">DSM 43582</strain>
    </source>
</reference>
<dbReference type="Pfam" id="PF13399">
    <property type="entry name" value="LytR_C"/>
    <property type="match status" value="1"/>
</dbReference>
<comment type="similarity">
    <text evidence="1">Belongs to the LytR/CpsA/Psr (LCP) family.</text>
</comment>
<feature type="transmembrane region" description="Helical" evidence="3">
    <location>
        <begin position="29"/>
        <end position="49"/>
    </location>
</feature>
<evidence type="ECO:0000256" key="1">
    <source>
        <dbReference type="ARBA" id="ARBA00006068"/>
    </source>
</evidence>
<dbReference type="Pfam" id="PF03816">
    <property type="entry name" value="LytR_cpsA_psr"/>
    <property type="match status" value="1"/>
</dbReference>
<dbReference type="EMBL" id="JACHIT010000001">
    <property type="protein sequence ID" value="MBB5912360.1"/>
    <property type="molecule type" value="Genomic_DNA"/>
</dbReference>
<keyword evidence="3" id="KW-0812">Transmembrane</keyword>
<feature type="compositionally biased region" description="Basic and acidic residues" evidence="2">
    <location>
        <begin position="1"/>
        <end position="16"/>
    </location>
</feature>
<dbReference type="NCBIfam" id="TIGR00350">
    <property type="entry name" value="lytR_cpsA_psr"/>
    <property type="match status" value="1"/>
</dbReference>
<dbReference type="PANTHER" id="PTHR33392">
    <property type="entry name" value="POLYISOPRENYL-TEICHOIC ACID--PEPTIDOGLYCAN TEICHOIC ACID TRANSFERASE TAGU"/>
    <property type="match status" value="1"/>
</dbReference>
<organism evidence="6 7">
    <name type="scientific">Nocardia transvalensis</name>
    <dbReference type="NCBI Taxonomy" id="37333"/>
    <lineage>
        <taxon>Bacteria</taxon>
        <taxon>Bacillati</taxon>
        <taxon>Actinomycetota</taxon>
        <taxon>Actinomycetes</taxon>
        <taxon>Mycobacteriales</taxon>
        <taxon>Nocardiaceae</taxon>
        <taxon>Nocardia</taxon>
    </lineage>
</organism>
<feature type="region of interest" description="Disordered" evidence="2">
    <location>
        <begin position="1"/>
        <end position="25"/>
    </location>
</feature>
<keyword evidence="3" id="KW-0472">Membrane</keyword>
<dbReference type="InterPro" id="IPR027381">
    <property type="entry name" value="LytR/CpsA/Psr_C"/>
</dbReference>
<dbReference type="InterPro" id="IPR004474">
    <property type="entry name" value="LytR_CpsA_psr"/>
</dbReference>
<accession>A0A7W9UH55</accession>
<dbReference type="Gene3D" id="3.40.630.190">
    <property type="entry name" value="LCP protein"/>
    <property type="match status" value="1"/>
</dbReference>
<dbReference type="PANTHER" id="PTHR33392:SF6">
    <property type="entry name" value="POLYISOPRENYL-TEICHOIC ACID--PEPTIDOGLYCAN TEICHOIC ACID TRANSFERASE TAGU"/>
    <property type="match status" value="1"/>
</dbReference>
<sequence>MARTRAGSEWRPRDAGPRAGQPDNRSGRMLAAAAAVVVFIVTGFGWHSVDGLISGIQRIGNLGLGGGRDGATDILMVGIDSRTDARGNPLSADERAMLHAGDEVGTNTDTIVLVRVPNDGRSATAVSIPRDSYVDIPGVGMGKINSAYGASKEASRQKLADQGKSTADIERQSTEAGRQALIKTVANLTGITVDHYAEVSLLGFVLLTDAVGGVDVCLNNAVDEPLSGADFPAGDQRLNGPQALSFVRQRHDLPRGDLDRIVRQQVFMAGLVNQTLSARILANPGKLQQLSDAVGRTIVLDEDWNVMQFLQQLQDLSGGQVRFETIPVKDLNGSTADGESVVKVDSSAVKAYVAGMVADKPKDSDAAAPSSVTADVYNASGTPGLAGQVAQALVGKGFRTGTVDNWIGGPVQSSRVLARDTSDAKAKAVAKALGGLPVIAEAGLAEGSARVVIAGDYSGPGSAAGSLFDMSGSSGSSGTATPVPPPPPITAGQNGPKCVN</sequence>
<gene>
    <name evidence="6" type="ORF">BJY24_001227</name>
</gene>
<dbReference type="Proteomes" id="UP000540412">
    <property type="component" value="Unassembled WGS sequence"/>
</dbReference>
<dbReference type="Gene3D" id="3.30.70.2390">
    <property type="match status" value="1"/>
</dbReference>
<keyword evidence="3" id="KW-1133">Transmembrane helix</keyword>
<keyword evidence="7" id="KW-1185">Reference proteome</keyword>
<feature type="domain" description="Cell envelope-related transcriptional attenuator" evidence="4">
    <location>
        <begin position="107"/>
        <end position="275"/>
    </location>
</feature>
<feature type="compositionally biased region" description="Low complexity" evidence="2">
    <location>
        <begin position="471"/>
        <end position="481"/>
    </location>
</feature>
<dbReference type="InterPro" id="IPR050922">
    <property type="entry name" value="LytR/CpsA/Psr_CW_biosynth"/>
</dbReference>
<evidence type="ECO:0000256" key="2">
    <source>
        <dbReference type="SAM" id="MobiDB-lite"/>
    </source>
</evidence>
<evidence type="ECO:0000259" key="5">
    <source>
        <dbReference type="Pfam" id="PF13399"/>
    </source>
</evidence>
<evidence type="ECO:0000313" key="7">
    <source>
        <dbReference type="Proteomes" id="UP000540412"/>
    </source>
</evidence>
<evidence type="ECO:0000259" key="4">
    <source>
        <dbReference type="Pfam" id="PF03816"/>
    </source>
</evidence>
<protein>
    <submittedName>
        <fullName evidence="6">LCP family protein required for cell wall assembly</fullName>
    </submittedName>
</protein>
<feature type="domain" description="LytR/CpsA/Psr regulator C-terminal" evidence="5">
    <location>
        <begin position="372"/>
        <end position="457"/>
    </location>
</feature>
<evidence type="ECO:0000313" key="6">
    <source>
        <dbReference type="EMBL" id="MBB5912360.1"/>
    </source>
</evidence>
<dbReference type="AlphaFoldDB" id="A0A7W9UH55"/>
<feature type="region of interest" description="Disordered" evidence="2">
    <location>
        <begin position="468"/>
        <end position="500"/>
    </location>
</feature>
<name>A0A7W9UH55_9NOCA</name>
<comment type="caution">
    <text evidence="6">The sequence shown here is derived from an EMBL/GenBank/DDBJ whole genome shotgun (WGS) entry which is preliminary data.</text>
</comment>
<evidence type="ECO:0000256" key="3">
    <source>
        <dbReference type="SAM" id="Phobius"/>
    </source>
</evidence>
<proteinExistence type="inferred from homology"/>